<feature type="region of interest" description="Disordered" evidence="1">
    <location>
        <begin position="250"/>
        <end position="289"/>
    </location>
</feature>
<evidence type="ECO:0000256" key="2">
    <source>
        <dbReference type="SAM" id="SignalP"/>
    </source>
</evidence>
<evidence type="ECO:0000313" key="3">
    <source>
        <dbReference type="EMBL" id="XDV61847.1"/>
    </source>
</evidence>
<protein>
    <submittedName>
        <fullName evidence="3">Uncharacterized protein</fullName>
    </submittedName>
</protein>
<dbReference type="EMBL" id="CP165727">
    <property type="protein sequence ID" value="XDV61847.1"/>
    <property type="molecule type" value="Genomic_DNA"/>
</dbReference>
<accession>A0AB39XVP7</accession>
<feature type="compositionally biased region" description="Basic and acidic residues" evidence="1">
    <location>
        <begin position="265"/>
        <end position="275"/>
    </location>
</feature>
<dbReference type="AlphaFoldDB" id="A0AB39XVP7"/>
<proteinExistence type="predicted"/>
<organism evidence="3">
    <name type="scientific">Streptomyces sp. R33</name>
    <dbReference type="NCBI Taxonomy" id="3238629"/>
    <lineage>
        <taxon>Bacteria</taxon>
        <taxon>Bacillati</taxon>
        <taxon>Actinomycetota</taxon>
        <taxon>Actinomycetes</taxon>
        <taxon>Kitasatosporales</taxon>
        <taxon>Streptomycetaceae</taxon>
        <taxon>Streptomyces</taxon>
    </lineage>
</organism>
<sequence length="348" mass="35725">MSLKYLRGSASGKALTLAALLTVAVPGAAYAKTTDVTVVTPGPTMGPPTPFTGVSSHADCPDGLVSGGGADQAIGSDEMSNGNHVMGMVPSADGATEYIDTPGIVGTDATHWMAFGGSGSRSSDAFSTTPYAICLNSNLIRHTQVVMNKAQGPSVGLSSKLVTATCPADTVLIGGGARTTPASVGSLKPIASFPTFNDADHHFGSIAADDGERNPDSWTAVGGIGGGRGADNMTYAYAICSTDEMACRSGRPAWSSHRPRSHNPRLLERTFHHPPDGAPPADDPTGARRTENCGRALMAAFAPRCPFPAVPLGAISLCAPSSSKGCRCPDDVKGATSRAARRPARWSW</sequence>
<keyword evidence="2" id="KW-0732">Signal</keyword>
<name>A0AB39XVP7_9ACTN</name>
<feature type="chain" id="PRO_5044288035" evidence="2">
    <location>
        <begin position="32"/>
        <end position="348"/>
    </location>
</feature>
<evidence type="ECO:0000256" key="1">
    <source>
        <dbReference type="SAM" id="MobiDB-lite"/>
    </source>
</evidence>
<dbReference type="RefSeq" id="WP_369776583.1">
    <property type="nucleotide sequence ID" value="NZ_CP165727.1"/>
</dbReference>
<feature type="signal peptide" evidence="2">
    <location>
        <begin position="1"/>
        <end position="31"/>
    </location>
</feature>
<gene>
    <name evidence="3" type="ORF">AB5J51_02290</name>
</gene>
<reference evidence="3" key="1">
    <citation type="submission" date="2024-08" db="EMBL/GenBank/DDBJ databases">
        <authorList>
            <person name="Yu S.T."/>
        </authorList>
    </citation>
    <scope>NUCLEOTIDE SEQUENCE</scope>
    <source>
        <strain evidence="3">R33</strain>
    </source>
</reference>